<proteinExistence type="predicted"/>
<gene>
    <name evidence="2" type="ORF">GCM10008942_14850</name>
</gene>
<keyword evidence="1" id="KW-0732">Signal</keyword>
<evidence type="ECO:0008006" key="4">
    <source>
        <dbReference type="Google" id="ProtNLM"/>
    </source>
</evidence>
<feature type="chain" id="PRO_5046850329" description="Lipoprotein" evidence="1">
    <location>
        <begin position="29"/>
        <end position="86"/>
    </location>
</feature>
<evidence type="ECO:0000256" key="1">
    <source>
        <dbReference type="SAM" id="SignalP"/>
    </source>
</evidence>
<dbReference type="EMBL" id="BAAADD010000003">
    <property type="protein sequence ID" value="GAA0567327.1"/>
    <property type="molecule type" value="Genomic_DNA"/>
</dbReference>
<feature type="signal peptide" evidence="1">
    <location>
        <begin position="1"/>
        <end position="28"/>
    </location>
</feature>
<reference evidence="2 3" key="1">
    <citation type="journal article" date="2019" name="Int. J. Syst. Evol. Microbiol.">
        <title>The Global Catalogue of Microorganisms (GCM) 10K type strain sequencing project: providing services to taxonomists for standard genome sequencing and annotation.</title>
        <authorList>
            <consortium name="The Broad Institute Genomics Platform"/>
            <consortium name="The Broad Institute Genome Sequencing Center for Infectious Disease"/>
            <person name="Wu L."/>
            <person name="Ma J."/>
        </authorList>
    </citation>
    <scope>NUCLEOTIDE SEQUENCE [LARGE SCALE GENOMIC DNA]</scope>
    <source>
        <strain evidence="2 3">JCM 15089</strain>
    </source>
</reference>
<accession>A0ABN1EJW6</accession>
<evidence type="ECO:0000313" key="2">
    <source>
        <dbReference type="EMBL" id="GAA0567327.1"/>
    </source>
</evidence>
<protein>
    <recommendedName>
        <fullName evidence="4">Lipoprotein</fullName>
    </recommendedName>
</protein>
<dbReference type="RefSeq" id="WP_166932965.1">
    <property type="nucleotide sequence ID" value="NZ_BAAADD010000003.1"/>
</dbReference>
<organism evidence="2 3">
    <name type="scientific">Rhizomicrobium electricum</name>
    <dbReference type="NCBI Taxonomy" id="480070"/>
    <lineage>
        <taxon>Bacteria</taxon>
        <taxon>Pseudomonadati</taxon>
        <taxon>Pseudomonadota</taxon>
        <taxon>Alphaproteobacteria</taxon>
        <taxon>Micropepsales</taxon>
        <taxon>Micropepsaceae</taxon>
        <taxon>Rhizomicrobium</taxon>
    </lineage>
</organism>
<keyword evidence="3" id="KW-1185">Reference proteome</keyword>
<name>A0ABN1EJW6_9PROT</name>
<evidence type="ECO:0000313" key="3">
    <source>
        <dbReference type="Proteomes" id="UP001499951"/>
    </source>
</evidence>
<sequence length="86" mass="9918">MLNAQPNTVAILKKLVLASAVVSLTTFAAGCASRYDDDGYSYTDNGYRHRDYNGSTRWHDRHDSDSKRVRVCDEDGDDCHWEYRER</sequence>
<dbReference type="Proteomes" id="UP001499951">
    <property type="component" value="Unassembled WGS sequence"/>
</dbReference>
<comment type="caution">
    <text evidence="2">The sequence shown here is derived from an EMBL/GenBank/DDBJ whole genome shotgun (WGS) entry which is preliminary data.</text>
</comment>